<sequence length="102" mass="11865">MQSYTVDGHHQTGIWALYEILAICDREENEASFCLYEMDTEGEDVREGDPTKRDEEVWRLCWQDFSITLDIIRCISTGADPCLPLFNLIYHMISVLHMCSDD</sequence>
<keyword evidence="2" id="KW-1185">Reference proteome</keyword>
<proteinExistence type="predicted"/>
<gene>
    <name evidence="1" type="ORF">SADUNF_Sadunf19G0087500</name>
</gene>
<dbReference type="Proteomes" id="UP000657918">
    <property type="component" value="Unassembled WGS sequence"/>
</dbReference>
<evidence type="ECO:0000313" key="2">
    <source>
        <dbReference type="Proteomes" id="UP000657918"/>
    </source>
</evidence>
<protein>
    <submittedName>
        <fullName evidence="1">Uncharacterized protein</fullName>
    </submittedName>
</protein>
<dbReference type="EMBL" id="JADGMS010000019">
    <property type="protein sequence ID" value="KAF9661617.1"/>
    <property type="molecule type" value="Genomic_DNA"/>
</dbReference>
<dbReference type="AlphaFoldDB" id="A0A835J1V5"/>
<reference evidence="1 2" key="1">
    <citation type="submission" date="2020-10" db="EMBL/GenBank/DDBJ databases">
        <title>Plant Genome Project.</title>
        <authorList>
            <person name="Zhang R.-G."/>
        </authorList>
    </citation>
    <scope>NUCLEOTIDE SEQUENCE [LARGE SCALE GENOMIC DNA]</scope>
    <source>
        <strain evidence="1">FAFU-HL-1</strain>
        <tissue evidence="1">Leaf</tissue>
    </source>
</reference>
<evidence type="ECO:0000313" key="1">
    <source>
        <dbReference type="EMBL" id="KAF9661617.1"/>
    </source>
</evidence>
<organism evidence="1 2">
    <name type="scientific">Salix dunnii</name>
    <dbReference type="NCBI Taxonomy" id="1413687"/>
    <lineage>
        <taxon>Eukaryota</taxon>
        <taxon>Viridiplantae</taxon>
        <taxon>Streptophyta</taxon>
        <taxon>Embryophyta</taxon>
        <taxon>Tracheophyta</taxon>
        <taxon>Spermatophyta</taxon>
        <taxon>Magnoliopsida</taxon>
        <taxon>eudicotyledons</taxon>
        <taxon>Gunneridae</taxon>
        <taxon>Pentapetalae</taxon>
        <taxon>rosids</taxon>
        <taxon>fabids</taxon>
        <taxon>Malpighiales</taxon>
        <taxon>Salicaceae</taxon>
        <taxon>Saliceae</taxon>
        <taxon>Salix</taxon>
    </lineage>
</organism>
<comment type="caution">
    <text evidence="1">The sequence shown here is derived from an EMBL/GenBank/DDBJ whole genome shotgun (WGS) entry which is preliminary data.</text>
</comment>
<accession>A0A835J1V5</accession>
<name>A0A835J1V5_9ROSI</name>